<gene>
    <name evidence="2" type="ORF">OIDMADRAFT_151551</name>
</gene>
<dbReference type="OrthoDB" id="185373at2759"/>
<dbReference type="Gene3D" id="1.25.40.10">
    <property type="entry name" value="Tetratricopeptide repeat domain"/>
    <property type="match status" value="1"/>
</dbReference>
<dbReference type="InterPro" id="IPR011990">
    <property type="entry name" value="TPR-like_helical_dom_sf"/>
</dbReference>
<dbReference type="STRING" id="913774.A0A0C3D8U0"/>
<dbReference type="PANTHER" id="PTHR47934:SF6">
    <property type="entry name" value="MITOCHONDRIAL GROUP I INTRON SPLICING FACTOR CCM1-RELATED"/>
    <property type="match status" value="1"/>
</dbReference>
<feature type="region of interest" description="Disordered" evidence="1">
    <location>
        <begin position="929"/>
        <end position="950"/>
    </location>
</feature>
<evidence type="ECO:0000313" key="2">
    <source>
        <dbReference type="EMBL" id="KIN07744.1"/>
    </source>
</evidence>
<reference evidence="2 3" key="1">
    <citation type="submission" date="2014-04" db="EMBL/GenBank/DDBJ databases">
        <authorList>
            <consortium name="DOE Joint Genome Institute"/>
            <person name="Kuo A."/>
            <person name="Martino E."/>
            <person name="Perotto S."/>
            <person name="Kohler A."/>
            <person name="Nagy L.G."/>
            <person name="Floudas D."/>
            <person name="Copeland A."/>
            <person name="Barry K.W."/>
            <person name="Cichocki N."/>
            <person name="Veneault-Fourrey C."/>
            <person name="LaButti K."/>
            <person name="Lindquist E.A."/>
            <person name="Lipzen A."/>
            <person name="Lundell T."/>
            <person name="Morin E."/>
            <person name="Murat C."/>
            <person name="Sun H."/>
            <person name="Tunlid A."/>
            <person name="Henrissat B."/>
            <person name="Grigoriev I.V."/>
            <person name="Hibbett D.S."/>
            <person name="Martin F."/>
            <person name="Nordberg H.P."/>
            <person name="Cantor M.N."/>
            <person name="Hua S.X."/>
        </authorList>
    </citation>
    <scope>NUCLEOTIDE SEQUENCE [LARGE SCALE GENOMIC DNA]</scope>
    <source>
        <strain evidence="2 3">Zn</strain>
    </source>
</reference>
<dbReference type="EMBL" id="KN832870">
    <property type="protein sequence ID" value="KIN07744.1"/>
    <property type="molecule type" value="Genomic_DNA"/>
</dbReference>
<evidence type="ECO:0008006" key="4">
    <source>
        <dbReference type="Google" id="ProtNLM"/>
    </source>
</evidence>
<dbReference type="InterPro" id="IPR051114">
    <property type="entry name" value="Mito_RNA_Proc_CCM1"/>
</dbReference>
<dbReference type="GO" id="GO:0003729">
    <property type="term" value="F:mRNA binding"/>
    <property type="evidence" value="ECO:0007669"/>
    <property type="project" value="TreeGrafter"/>
</dbReference>
<name>A0A0C3D8U0_OIDMZ</name>
<dbReference type="GO" id="GO:0005739">
    <property type="term" value="C:mitochondrion"/>
    <property type="evidence" value="ECO:0007669"/>
    <property type="project" value="TreeGrafter"/>
</dbReference>
<proteinExistence type="predicted"/>
<dbReference type="GO" id="GO:0006396">
    <property type="term" value="P:RNA processing"/>
    <property type="evidence" value="ECO:0007669"/>
    <property type="project" value="TreeGrafter"/>
</dbReference>
<evidence type="ECO:0000256" key="1">
    <source>
        <dbReference type="SAM" id="MobiDB-lite"/>
    </source>
</evidence>
<accession>A0A0C3D8U0</accession>
<feature type="region of interest" description="Disordered" evidence="1">
    <location>
        <begin position="81"/>
        <end position="100"/>
    </location>
</feature>
<protein>
    <recommendedName>
        <fullName evidence="4">Pentacotripeptide-repeat region of PRORP domain-containing protein</fullName>
    </recommendedName>
</protein>
<organism evidence="2 3">
    <name type="scientific">Oidiodendron maius (strain Zn)</name>
    <dbReference type="NCBI Taxonomy" id="913774"/>
    <lineage>
        <taxon>Eukaryota</taxon>
        <taxon>Fungi</taxon>
        <taxon>Dikarya</taxon>
        <taxon>Ascomycota</taxon>
        <taxon>Pezizomycotina</taxon>
        <taxon>Leotiomycetes</taxon>
        <taxon>Leotiomycetes incertae sedis</taxon>
        <taxon>Myxotrichaceae</taxon>
        <taxon>Oidiodendron</taxon>
    </lineage>
</organism>
<evidence type="ECO:0000313" key="3">
    <source>
        <dbReference type="Proteomes" id="UP000054321"/>
    </source>
</evidence>
<dbReference type="HOGENOM" id="CLU_010895_0_0_1"/>
<dbReference type="PANTHER" id="PTHR47934">
    <property type="entry name" value="PENTATRICOPEPTIDE REPEAT-CONTAINING PROTEIN PET309, MITOCHONDRIAL"/>
    <property type="match status" value="1"/>
</dbReference>
<dbReference type="AlphaFoldDB" id="A0A0C3D8U0"/>
<sequence length="969" mass="108771">MPSTLPVPSKGALRALRNLALGTTCTVAFTTGILTEDRRRRIESVQTVLDNARKLKGSRHYHGSGAAEAIEERMLRNRNDSFWESNGPISKGTPTADATRRSTIGHVDELLWQASTQPSPVKLEGRPNYKQDNVHSSGLSVATSRQPKLAFDILNLLADTKDPAGEGAAVSRFLEAFEDGLVVDDSGISQELMNVAAQLSTTSIAKQNFDVAEQILQIVLSHGKIDLEVFLSFDPESIMKGLILEQPNQDSVSTVLYKAKLKKACSLYLTNFMTQPTAVPRSIISLGKELCERACRYELFDLVEGLYWRIESYGDEAPLSLVKHLINAAHKSEQHAKVVKYFRRFYTQTSPSQQEFYTVLGLVMESIFDSNRYQVSEDILLSATRMAQREGLSMSTTWFLKVLGHNWRNQRDIVRTKALFDRLQPYLQLTAHPQAAYGAIIQFCVEANDVPAAAMYYKSLTEFHSLSAADVRIHGHFALAKAMRQDWNGVNESLNSMKLMNPDVEEFSSSFTPIFRLYAKTHNVHETEEFLLTFVHKHSGRLTPHMSRILINGYMKAGEFDSVSRWLHYMASANCQVDSSFFSILLQEFYYKFKLSYEEVYQVYQSLVKLDSGASRFVNSNTLSTLREIAISSSSKNVAKGVRRLQSLKLHVPIKHINCGREIREAMVVALTNGAPDKVLKIYRRALDNRVLLSESTVTLAIKASLQAHPANVDATLGLLQDSEQNGQCARHALSTIFIHLISELNKDINTSNNSVTDMAQHAISTLDKRGMSIPAYVIAHTMRILVKRWQYQEAVDFWNAVSGRENHRPIPVSLYILTPLLRAYIGLRSPTGVEWVVRTLRVNNITPDRQFQQTLVKGRREAEKLIAPYFAHCLVNAVHTVNELRAEATREKKTAMMKILNIMETALSAEKAEQLETHGPIKTRADKLKTDSEDNVADPTAAWTYPTDKPVHEMNTAPHTILVGLAVG</sequence>
<dbReference type="Proteomes" id="UP000054321">
    <property type="component" value="Unassembled WGS sequence"/>
</dbReference>
<keyword evidence="3" id="KW-1185">Reference proteome</keyword>
<dbReference type="InParanoid" id="A0A0C3D8U0"/>
<reference evidence="3" key="2">
    <citation type="submission" date="2015-01" db="EMBL/GenBank/DDBJ databases">
        <title>Evolutionary Origins and Diversification of the Mycorrhizal Mutualists.</title>
        <authorList>
            <consortium name="DOE Joint Genome Institute"/>
            <consortium name="Mycorrhizal Genomics Consortium"/>
            <person name="Kohler A."/>
            <person name="Kuo A."/>
            <person name="Nagy L.G."/>
            <person name="Floudas D."/>
            <person name="Copeland A."/>
            <person name="Barry K.W."/>
            <person name="Cichocki N."/>
            <person name="Veneault-Fourrey C."/>
            <person name="LaButti K."/>
            <person name="Lindquist E.A."/>
            <person name="Lipzen A."/>
            <person name="Lundell T."/>
            <person name="Morin E."/>
            <person name="Murat C."/>
            <person name="Riley R."/>
            <person name="Ohm R."/>
            <person name="Sun H."/>
            <person name="Tunlid A."/>
            <person name="Henrissat B."/>
            <person name="Grigoriev I.V."/>
            <person name="Hibbett D.S."/>
            <person name="Martin F."/>
        </authorList>
    </citation>
    <scope>NUCLEOTIDE SEQUENCE [LARGE SCALE GENOMIC DNA]</scope>
    <source>
        <strain evidence="3">Zn</strain>
    </source>
</reference>
<dbReference type="GO" id="GO:0007005">
    <property type="term" value="P:mitochondrion organization"/>
    <property type="evidence" value="ECO:0007669"/>
    <property type="project" value="TreeGrafter"/>
</dbReference>